<feature type="domain" description="CUB" evidence="8">
    <location>
        <begin position="2212"/>
        <end position="2328"/>
    </location>
</feature>
<dbReference type="PROSITE" id="PS01186">
    <property type="entry name" value="EGF_2"/>
    <property type="match status" value="1"/>
</dbReference>
<feature type="disulfide bond" evidence="6">
    <location>
        <begin position="1247"/>
        <end position="1274"/>
    </location>
</feature>
<dbReference type="Gene3D" id="2.60.120.290">
    <property type="entry name" value="Spermadhesin, CUB domain"/>
    <property type="match status" value="27"/>
</dbReference>
<dbReference type="SMART" id="SM00181">
    <property type="entry name" value="EGF"/>
    <property type="match status" value="8"/>
</dbReference>
<reference evidence="11" key="1">
    <citation type="submission" date="2003-08" db="EMBL/GenBank/DDBJ databases">
        <authorList>
            <person name="Birren B."/>
            <person name="Nusbaum C."/>
            <person name="Abebe A."/>
            <person name="Abouelleil A."/>
            <person name="Adekoya E."/>
            <person name="Ait-zahra M."/>
            <person name="Allen N."/>
            <person name="Allen T."/>
            <person name="An P."/>
            <person name="Anderson M."/>
            <person name="Anderson S."/>
            <person name="Arachchi H."/>
            <person name="Armbruster J."/>
            <person name="Bachantsang P."/>
            <person name="Baldwin J."/>
            <person name="Barry A."/>
            <person name="Bayul T."/>
            <person name="Blitshsteyn B."/>
            <person name="Bloom T."/>
            <person name="Blye J."/>
            <person name="Boguslavskiy L."/>
            <person name="Borowsky M."/>
            <person name="Boukhgalter B."/>
            <person name="Brunache A."/>
            <person name="Butler J."/>
            <person name="Calixte N."/>
            <person name="Calvo S."/>
            <person name="Camarata J."/>
            <person name="Campo K."/>
            <person name="Chang J."/>
            <person name="Cheshatsang Y."/>
            <person name="Citroen M."/>
            <person name="Collymore A."/>
            <person name="Considine T."/>
            <person name="Cook A."/>
            <person name="Cooke P."/>
            <person name="Corum B."/>
            <person name="Cuomo C."/>
            <person name="David R."/>
            <person name="Dawoe T."/>
            <person name="Degray S."/>
            <person name="Dodge S."/>
            <person name="Dooley K."/>
            <person name="Dorje P."/>
            <person name="Dorjee K."/>
            <person name="Dorris L."/>
            <person name="Duffey N."/>
            <person name="Dupes A."/>
            <person name="Elkins T."/>
            <person name="Engels R."/>
            <person name="Erickson J."/>
            <person name="Farina A."/>
            <person name="Faro S."/>
            <person name="Ferreira P."/>
            <person name="Fischer H."/>
            <person name="Fitzgerald M."/>
            <person name="Foley K."/>
            <person name="Gage D."/>
            <person name="Galagan J."/>
            <person name="Gearin G."/>
            <person name="Gnerre S."/>
            <person name="Gnirke A."/>
            <person name="Goyette A."/>
            <person name="Graham J."/>
            <person name="Grandbois E."/>
            <person name="Gyaltsen K."/>
            <person name="Hafez N."/>
            <person name="Hagopian D."/>
            <person name="Hagos B."/>
            <person name="Hall J."/>
            <person name="Hatcher B."/>
            <person name="Heller A."/>
            <person name="Higgins H."/>
            <person name="Honan T."/>
            <person name="Horn A."/>
            <person name="Houde N."/>
            <person name="Hughes L."/>
            <person name="Hulme W."/>
            <person name="Husby E."/>
            <person name="Iliev I."/>
            <person name="Jaffe D."/>
            <person name="Jones C."/>
            <person name="Kamal M."/>
            <person name="Kamat A."/>
            <person name="Kamvysselis M."/>
            <person name="Karlsson E."/>
            <person name="Kells C."/>
            <person name="Kieu A."/>
            <person name="Kisner P."/>
            <person name="Kodira C."/>
            <person name="Kulbokas E."/>
            <person name="Labutti K."/>
            <person name="Lama D."/>
            <person name="Landers T."/>
            <person name="Leger J."/>
            <person name="Levine S."/>
            <person name="Lewis D."/>
            <person name="Lewis T."/>
            <person name="Lindblad-toh K."/>
            <person name="Liu X."/>
            <person name="Lokyitsang T."/>
            <person name="Lokyitsang Y."/>
            <person name="Lucien O."/>
            <person name="Lui A."/>
            <person name="Ma L.J."/>
            <person name="Mabbitt R."/>
            <person name="Macdonald J."/>
            <person name="Maclean C."/>
            <person name="Major J."/>
            <person name="Manning J."/>
            <person name="Marabella R."/>
            <person name="Maru K."/>
            <person name="Matthews C."/>
            <person name="Mauceli E."/>
            <person name="Mccarthy M."/>
            <person name="Mcdonough S."/>
            <person name="Mcghee T."/>
            <person name="Meldrim J."/>
            <person name="Meneus L."/>
            <person name="Mesirov J."/>
            <person name="Mihalev A."/>
            <person name="Mihova T."/>
            <person name="Mikkelsen T."/>
            <person name="Mlenga V."/>
            <person name="Moru K."/>
            <person name="Mozes J."/>
            <person name="Mulrain L."/>
            <person name="Munson G."/>
            <person name="Naylor J."/>
            <person name="Newes C."/>
            <person name="Nguyen C."/>
            <person name="Nguyen N."/>
            <person name="Nguyen T."/>
            <person name="Nicol R."/>
            <person name="Nielsen C."/>
            <person name="Nizzari M."/>
            <person name="Norbu C."/>
            <person name="Norbu N."/>
            <person name="O'donnell P."/>
            <person name="Okoawo O."/>
            <person name="O'leary S."/>
            <person name="Omotosho B."/>
            <person name="O'neill K."/>
            <person name="Osman S."/>
            <person name="Parker S."/>
            <person name="Perrin D."/>
            <person name="Phunkhang P."/>
            <person name="Piqani B."/>
            <person name="Purcell S."/>
            <person name="Rachupka T."/>
            <person name="Ramasamy U."/>
            <person name="Rameau R."/>
            <person name="Ray V."/>
            <person name="Raymond C."/>
            <person name="Retta R."/>
            <person name="Richardson S."/>
            <person name="Rise C."/>
            <person name="Rodriguez J."/>
            <person name="Rogers J."/>
            <person name="Rogov P."/>
            <person name="Rutman M."/>
            <person name="Schupbach R."/>
            <person name="Seaman C."/>
            <person name="Settipalli S."/>
            <person name="Sharpe T."/>
            <person name="Sheridan J."/>
            <person name="Sherpa N."/>
            <person name="Shi J."/>
            <person name="Smirnov S."/>
            <person name="Smith C."/>
            <person name="Sougnez C."/>
            <person name="Spencer B."/>
            <person name="Stalker J."/>
            <person name="Stange-thomann N."/>
            <person name="Stavropoulos S."/>
            <person name="Stetson K."/>
            <person name="Stone C."/>
            <person name="Stone S."/>
            <person name="Stubbs M."/>
            <person name="Talamas J."/>
            <person name="Tchuinga P."/>
            <person name="Tenzing P."/>
            <person name="Tesfaye S."/>
            <person name="Theodore J."/>
            <person name="Thoulutsang Y."/>
            <person name="Topham K."/>
            <person name="Towey S."/>
            <person name="Tsamla T."/>
            <person name="Tsomo N."/>
            <person name="Vallee D."/>
            <person name="Vassiliev H."/>
            <person name="Venkataraman V."/>
            <person name="Vinson J."/>
            <person name="Vo A."/>
            <person name="Wade C."/>
            <person name="Wang S."/>
            <person name="Wangchuk T."/>
            <person name="Wangdi T."/>
            <person name="Whittaker C."/>
            <person name="Wilkinson J."/>
            <person name="Wu Y."/>
            <person name="Wyman D."/>
            <person name="Yadav S."/>
            <person name="Yang S."/>
            <person name="Yang X."/>
            <person name="Yeager S."/>
            <person name="Yee E."/>
            <person name="Young G."/>
            <person name="Zainoun J."/>
            <person name="Zembeck L."/>
            <person name="Zimmer A."/>
            <person name="Zody M."/>
            <person name="Lander E."/>
        </authorList>
    </citation>
    <scope>NUCLEOTIDE SEQUENCE [LARGE SCALE GENOMIC DNA]</scope>
</reference>
<evidence type="ECO:0000256" key="5">
    <source>
        <dbReference type="ARBA" id="ARBA00023180"/>
    </source>
</evidence>
<dbReference type="SMART" id="SM00042">
    <property type="entry name" value="CUB"/>
    <property type="match status" value="26"/>
</dbReference>
<dbReference type="InterPro" id="IPR000742">
    <property type="entry name" value="EGF"/>
</dbReference>
<evidence type="ECO:0000259" key="8">
    <source>
        <dbReference type="PROSITE" id="PS01180"/>
    </source>
</evidence>
<feature type="disulfide bond" evidence="6">
    <location>
        <begin position="429"/>
        <end position="456"/>
    </location>
</feature>
<dbReference type="FunFam" id="2.60.120.290:FF:000013">
    <property type="entry name" value="Membrane frizzled-related protein"/>
    <property type="match status" value="14"/>
</dbReference>
<dbReference type="InterPro" id="IPR018097">
    <property type="entry name" value="EGF_Ca-bd_CS"/>
</dbReference>
<feature type="domain" description="CUB" evidence="8">
    <location>
        <begin position="1832"/>
        <end position="1946"/>
    </location>
</feature>
<evidence type="ECO:0000256" key="4">
    <source>
        <dbReference type="ARBA" id="ARBA00023157"/>
    </source>
</evidence>
<feature type="domain" description="CUB" evidence="8">
    <location>
        <begin position="547"/>
        <end position="660"/>
    </location>
</feature>
<dbReference type="Pfam" id="PF07645">
    <property type="entry name" value="EGF_CA"/>
    <property type="match status" value="2"/>
</dbReference>
<feature type="disulfide bond" evidence="6">
    <location>
        <begin position="1597"/>
        <end position="1624"/>
    </location>
</feature>
<dbReference type="SUPFAM" id="SSF57196">
    <property type="entry name" value="EGF/Laminin"/>
    <property type="match status" value="4"/>
</dbReference>
<dbReference type="CDD" id="cd00054">
    <property type="entry name" value="EGF_CA"/>
    <property type="match status" value="5"/>
</dbReference>
<evidence type="ECO:0000256" key="7">
    <source>
        <dbReference type="PROSITE-ProRule" id="PRU00076"/>
    </source>
</evidence>
<keyword evidence="1 7" id="KW-0245">EGF-like domain</keyword>
<reference evidence="10" key="3">
    <citation type="submission" date="2025-09" db="UniProtKB">
        <authorList>
            <consortium name="Ensembl"/>
        </authorList>
    </citation>
    <scope>IDENTIFICATION</scope>
</reference>
<feature type="disulfide bond" evidence="6">
    <location>
        <begin position="3031"/>
        <end position="3058"/>
    </location>
</feature>
<evidence type="ECO:0000256" key="6">
    <source>
        <dbReference type="PROSITE-ProRule" id="PRU00059"/>
    </source>
</evidence>
<feature type="disulfide bond" evidence="7">
    <location>
        <begin position="375"/>
        <end position="384"/>
    </location>
</feature>
<dbReference type="Pfam" id="PF00431">
    <property type="entry name" value="CUB"/>
    <property type="match status" value="27"/>
</dbReference>
<reference evidence="10" key="2">
    <citation type="submission" date="2025-08" db="UniProtKB">
        <authorList>
            <consortium name="Ensembl"/>
        </authorList>
    </citation>
    <scope>IDENTIFICATION</scope>
</reference>
<feature type="domain" description="EGF-like" evidence="9">
    <location>
        <begin position="121"/>
        <end position="162"/>
    </location>
</feature>
<evidence type="ECO:0000313" key="11">
    <source>
        <dbReference type="Proteomes" id="UP000007875"/>
    </source>
</evidence>
<dbReference type="PROSITE" id="PS00010">
    <property type="entry name" value="ASX_HYDROXYL"/>
    <property type="match status" value="2"/>
</dbReference>
<evidence type="ECO:0000259" key="9">
    <source>
        <dbReference type="PROSITE" id="PS50026"/>
    </source>
</evidence>
<feature type="domain" description="CUB" evidence="8">
    <location>
        <begin position="3152"/>
        <end position="3269"/>
    </location>
</feature>
<protein>
    <recommendedName>
        <fullName evidence="12">Cubilin</fullName>
    </recommendedName>
</protein>
<feature type="domain" description="CUB" evidence="8">
    <location>
        <begin position="2914"/>
        <end position="3029"/>
    </location>
</feature>
<dbReference type="InterPro" id="IPR000859">
    <property type="entry name" value="CUB_dom"/>
</dbReference>
<organism evidence="10 11">
    <name type="scientific">Ciona savignyi</name>
    <name type="common">Pacific transparent sea squirt</name>
    <dbReference type="NCBI Taxonomy" id="51511"/>
    <lineage>
        <taxon>Eukaryota</taxon>
        <taxon>Metazoa</taxon>
        <taxon>Chordata</taxon>
        <taxon>Tunicata</taxon>
        <taxon>Ascidiacea</taxon>
        <taxon>Phlebobranchia</taxon>
        <taxon>Cionidae</taxon>
        <taxon>Ciona</taxon>
    </lineage>
</organism>
<accession>H2YKV1</accession>
<feature type="domain" description="CUB" evidence="8">
    <location>
        <begin position="1247"/>
        <end position="1360"/>
    </location>
</feature>
<dbReference type="SMART" id="SM00179">
    <property type="entry name" value="EGF_CA"/>
    <property type="match status" value="6"/>
</dbReference>
<feature type="disulfide bond" evidence="6">
    <location>
        <begin position="3273"/>
        <end position="3300"/>
    </location>
</feature>
<feature type="domain" description="EGF-like" evidence="9">
    <location>
        <begin position="351"/>
        <end position="385"/>
    </location>
</feature>
<feature type="domain" description="EGF-like" evidence="9">
    <location>
        <begin position="83"/>
        <end position="119"/>
    </location>
</feature>
<feature type="domain" description="CUB" evidence="8">
    <location>
        <begin position="3031"/>
        <end position="3145"/>
    </location>
</feature>
<feature type="domain" description="CUB" evidence="8">
    <location>
        <begin position="1719"/>
        <end position="1831"/>
    </location>
</feature>
<dbReference type="Gene3D" id="2.10.25.10">
    <property type="entry name" value="Laminin"/>
    <property type="match status" value="6"/>
</dbReference>
<keyword evidence="2" id="KW-0732">Signal</keyword>
<dbReference type="STRING" id="51511.ENSCSAVP00000005953"/>
<feature type="domain" description="CUB" evidence="8">
    <location>
        <begin position="1134"/>
        <end position="1246"/>
    </location>
</feature>
<dbReference type="InterPro" id="IPR035914">
    <property type="entry name" value="Sperma_CUB_dom_sf"/>
</dbReference>
<dbReference type="PROSITE" id="PS00022">
    <property type="entry name" value="EGF_1"/>
    <property type="match status" value="3"/>
</dbReference>
<dbReference type="FunFam" id="2.10.25.10:FF:000122">
    <property type="entry name" value="Protein crumbs homolog 2"/>
    <property type="match status" value="1"/>
</dbReference>
<feature type="domain" description="CUB" evidence="8">
    <location>
        <begin position="3273"/>
        <end position="3390"/>
    </location>
</feature>
<proteinExistence type="predicted"/>
<dbReference type="InterPro" id="IPR001881">
    <property type="entry name" value="EGF-like_Ca-bd_dom"/>
</dbReference>
<dbReference type="Ensembl" id="ENSCSAVT00000006028.1">
    <property type="protein sequence ID" value="ENSCSAVP00000005953.1"/>
    <property type="gene ID" value="ENSCSAVG00000003548.1"/>
</dbReference>
<dbReference type="GO" id="GO:0005509">
    <property type="term" value="F:calcium ion binding"/>
    <property type="evidence" value="ECO:0007669"/>
    <property type="project" value="InterPro"/>
</dbReference>
<feature type="disulfide bond" evidence="6">
    <location>
        <begin position="547"/>
        <end position="574"/>
    </location>
</feature>
<dbReference type="PROSITE" id="PS01187">
    <property type="entry name" value="EGF_CA"/>
    <property type="match status" value="3"/>
</dbReference>
<comment type="caution">
    <text evidence="7">Lacks conserved residue(s) required for the propagation of feature annotation.</text>
</comment>
<evidence type="ECO:0000256" key="1">
    <source>
        <dbReference type="ARBA" id="ARBA00022536"/>
    </source>
</evidence>
<dbReference type="InterPro" id="IPR000152">
    <property type="entry name" value="EGF-type_Asp/Asn_hydroxyl_site"/>
</dbReference>
<evidence type="ECO:0000256" key="3">
    <source>
        <dbReference type="ARBA" id="ARBA00022737"/>
    </source>
</evidence>
<dbReference type="FunFam" id="2.10.25.10:FF:000379">
    <property type="entry name" value="Cubilin"/>
    <property type="match status" value="1"/>
</dbReference>
<dbReference type="InParanoid" id="H2YKV1"/>
<dbReference type="CDD" id="cd00041">
    <property type="entry name" value="CUB"/>
    <property type="match status" value="27"/>
</dbReference>
<sequence length="3555" mass="388487">RMYTSSGNLYFETSADWNISFKTNQGRVNVNDKDLDFLTNQILENQKDISELKVTVPSQQVINNTQQLNNLQNQVRLYCNNTDSDKCEASPCLHGGTCINLFLTHLCQCSTVYQGRDCGTDVDECAAFALNGMGCQNGGSCFNLDGDFRCDCGPEFTGRLCTIKYNDCLDGSSKCLHGICVDDTRVESGVAKYSCVCEDGWGSVSDADPTCSRDVNECDEKPCSNNPEVQCYNNPGSYSCGPCPVGYIGNGWACTDVNECENNNGGCSVAPQVTCINTAGSYSCGSCPSGYTGDGRSCAVLDACAVNNGGCQSIATCTTQLIPGVGPNIVTCQCPPGYVGSGIGPHGCTLSTTDCASTCQNGQCVTTGNSQTCECETGWSGDDCDVNINDCVSSPCQHGGTCIDGIGRYYCNCPDNYGGDNCEIDQSGCGAYYKHDSGSFSYPALIGENYPDNSNCGWVIQVSLAKLIEVRFPEFDLEPSDGCSSDFLQIHDGGSASAHLIGKFCGTTKPGDPLLSTHNLLYFWFYSNSQNNYKGIHVIWQTADPVCGDVITGETYGDIKSPGYPGNYPVNRDCYWTIEVVPGNVVQLLFGTLDLESHENCTADFLEIRNGLSESNEVLAKYCGSLSPPPLLSTSPGVSIHFHSNDVVVASGFHITWTSQPVGNAGCGGYFDNDDGIIISPNYPNSYQQNQECFWQIHVGETGKILFTITNMDIEDHAECGWDYLEVDGPDETAPLIGRFCGQIPPPSITSLSNNLWLKFRSDEAQVGSGFRATYTVSCGGTYTAVSGVIQSPYYPLQYPANKDCYYTIRQQPGHVITLIFNDVDIEVHDDCAFDYIEVRDGASSDSRLLSMICGDSIPVPIRSTQNYMWIHFSTDPYQSGSGFEATYSTSQESCGGVYTSSVGSLQSPGHPTPYPHGANCTYYISVHPSLLINLHFIAFALEDADINGVCSDFVEVFDGPSSNAVSLGRFCGSYLPPDTTSSGHELRILFSAGDSINDDGFAAAYSTVNASTACGGQMNSNQGYIASPNYPNNYEDSKECIWVVTVDSSLQIRVNFTEFILEGGNNEGVCDADYLEIRNGGYADSSIIGTYCGTNAPSYFVTHSNQMYMKMSTNLMNNYRGFLLDYEATLTGCGGSLTTSDGYFQSPNFPFAYDHNTVCTWLIDISQGSSIRLLFTTFEVLPFGTCDNDFIEVFDGPTQGYPSFGRNCGSTLPAPIESRTNQLFVKFQTDQSQSGSGFAAQYHPICSRTIVSAETTIIQSLNYPSNYPPNRDCEWLVQGTLGSRVNVTFLFLDLEQCDGCSCDYVEFYDGADMDESPLLGRFCSEKPEQLSTTTNHLFVVFHSNSQFQSKGFEIQATIDGCGTTLTDPSGSFSSPNYPDHYDANKECLWKIMTSPGTSVQLSVTDFDVEHHPQCDYDVLEIYNGLETDASYRLAMLCNDGDSPPTLPLLVSSTSSFMTVRFITDEFVNGRGFTATYDVIEGDCGGSFTTPSGSITSPNYPNSYGRNKDCQWLIDIGEGSSLSISFESFDLEHTNSCGKDFVTIYDGASTSTDLLLYACGATIPAPITTTGHTALVQFHANSDGAYTGFRLNYEASCGGRILTDKDGVITSTNYPDQYLSDTNCTWEISSPDLQGHVTLTFTHMDLYYDPNPNGRFGYDYLLLIDGNQLDSPVYGVYSRTNIPPPLTSFGNTFTLTLVSRSEFQKSGFRLTYSSSTSSCGGELTAESGHFNSPNYPDVYPTSADCVWMIRSAPGNRIALSFLSFDLEVSDSCKFDYVQIREGSETGPVLAHLCGIELPSNLTTINGHILHVRFRSDLTTVGLGFRAQYKHLYGSTTISEFEGEIASPMYPGFYPGYTDAYYYVYAPSGRLVTYIFTLFDLEFSDGCIYDHLAIYDGDATDSSFLFFGCGNDYLPPPSTTTQGAMLVWFHSDWGIDGRGFFMTWTVVIGGGIEPNPTNVPTIEPGACGSEQMVAAVYPIYFTSPGWPGLYPNNLNCVWIIEAAPNHRVAFKFIFLDIESINSCSFDYMKLFNGPTIASPLIGRFCGKQTPSNIVYSTSNYLTVQMVSDGSVGTQGFNASYQQACGGILIGDSGAVTSPNYPNDYPPNTFCQWEVFSTIGSNISLSFDQDFNIQNTDDMCSANTGDYIELLNGLYDDSPPLNPNNMDGNGRYCGSTTPPNLATLSNGMLIRFQSNDQVSGIGFRLTYSAQDGSCGSRLVLSDEFPMNTFTSPNYPNAYPMSIDCYWILTAPTNEAIQLDFKDFAIESHSQCEKDYVLVMEGHTGDGEILGKFCGTDQPSTTKSSGNEMTVRFRSDSSTQNRGFEAIYKIASCGGTLVGVGGTITSPNYPFNYPEAVSCQWVVRGPAYHFISFVFDDLDLDTTTSCGDYLAVRSYNFTGPIIATVCGRSAPDVIESETNEVYITFVSDAVNTSLGFSLTYTASEDACGAELTTPGGVLTSPNYPNVYDHARVCTWNIVVADSRSVTLTFNNFAVEDPHTNGYCYWDYVEVYNGINPNSPSIRGRMCGSNLPDPVQSSGNTMKVVFKTDASVGNGGFLATYDSFQDRVCGGRLSLNAGNLTSPNFPNNYENSMECVWIIENTNLHNSTILVSFEDFALEQHVTCDRDYLSFKAGSTYDSYPVANLCGQTIPEPVGVALQEIFVQFVSDSTTVDRGFFAKYQFTGCGGLVVGTTNGVITSPNYPAVYNNHDYCLWTIAVPEGRQINLRWTNFTIELHSSCRFDYLKLYNGPTTDSPLIDTYCGTNEPTEFQSGGNTVTILFQSDFSVTHGGWRMEWKEHATGCGNIIYHGMSGSFASPKYPDLYPPNSDCVWQIIVDPAFHVGINFDDFEIEQHDGCFFDYVAVMDASTQIQRFCGTGDDVAVPGDSTYESPMQIMLVRFASDFSQQKKGFHANWQALCGQLLTKESGTIQSTYPAPYLNNQQCVYLITFASDQKFVKLTFLSFDVESGSKPSLCDYDAIKVYAGNSTAAHFLGMFCNNLPPIQPLSSEGSMLIAFETDALTVGYGFQASYESSDCGGFLTASSGLRNINAFTHSDVHNRRNCTWQIRVSPPQKIIELVFSSFDLETHGNCDFDYVKVYDGINTHARLIGTYCGTRTLPYILSSSNKLTIEYVTDDLFTGDGFTSSYRATTGPLEGCGGIVSAQSGVIQSVDLDNSGNYDANLNCLWIINGGLNTVVRLSFNYFHLENGSNFDVCNYDRIEIRDGSSDLDPLVMSVCGNSIPAPFTSSTNTLLVRFISDFSIEDIGFSANFTAVNQTCGGLYDATNDVHLLSSPSLNGLNAALNCRWTIDAGTDPSRFIQIVFDSFEIMTSSSSNGRCTKTYLQLRDYPLDGQSYYYCGSDLPPDFHSLGQIVQINLKSDLSTSGLGFTLRFKSTNCSKMLTQDYGQIFSPGWPDTYGKHLQCETRIDTKSGNPVQFFFNDLNLENGVTNCSNTDRLRIWSTLSQNILAEVCGSVLPDPVFPNTSSVFITFETNNFLQGKGYDITYTSSINNCGGNISGDHGSVYSPLYPQAYQPNLECFYSIRSPTGRSITLHITFIDL</sequence>
<feature type="domain" description="CUB" evidence="8">
    <location>
        <begin position="429"/>
        <end position="543"/>
    </location>
</feature>
<dbReference type="PROSITE" id="PS01180">
    <property type="entry name" value="CUB"/>
    <property type="match status" value="27"/>
</dbReference>
<dbReference type="SUPFAM" id="SSF49854">
    <property type="entry name" value="Spermadhesin, CUB domain"/>
    <property type="match status" value="27"/>
</dbReference>
<feature type="domain" description="CUB" evidence="8">
    <location>
        <begin position="1597"/>
        <end position="1715"/>
    </location>
</feature>
<feature type="disulfide bond" evidence="7">
    <location>
        <begin position="109"/>
        <end position="118"/>
    </location>
</feature>
<dbReference type="GeneTree" id="ENSGT00940000155299"/>
<feature type="domain" description="CUB" evidence="8">
    <location>
        <begin position="1362"/>
        <end position="1480"/>
    </location>
</feature>
<dbReference type="FunFam" id="2.60.120.290:FF:000005">
    <property type="entry name" value="Procollagen C-endopeptidase enhancer 1"/>
    <property type="match status" value="8"/>
</dbReference>
<feature type="disulfide bond" evidence="7">
    <location>
        <begin position="152"/>
        <end position="161"/>
    </location>
</feature>
<feature type="disulfide bond" evidence="6">
    <location>
        <begin position="2798"/>
        <end position="2825"/>
    </location>
</feature>
<feature type="domain" description="CUB" evidence="8">
    <location>
        <begin position="3392"/>
        <end position="3504"/>
    </location>
</feature>
<feature type="domain" description="CUB" evidence="8">
    <location>
        <begin position="3508"/>
        <end position="3555"/>
    </location>
</feature>
<dbReference type="eggNOG" id="KOG4292">
    <property type="taxonomic scope" value="Eukaryota"/>
</dbReference>
<keyword evidence="5" id="KW-0325">Glycoprotein</keyword>
<dbReference type="PANTHER" id="PTHR24251">
    <property type="entry name" value="OVOCHYMASE-RELATED"/>
    <property type="match status" value="1"/>
</dbReference>
<evidence type="ECO:0000256" key="2">
    <source>
        <dbReference type="ARBA" id="ARBA00022729"/>
    </source>
</evidence>
<dbReference type="InterPro" id="IPR049883">
    <property type="entry name" value="NOTCH1_EGF-like"/>
</dbReference>
<dbReference type="PANTHER" id="PTHR24251:SF50">
    <property type="entry name" value="ATTRACTIN-LIKE 1A"/>
    <property type="match status" value="1"/>
</dbReference>
<feature type="domain" description="CUB" evidence="8">
    <location>
        <begin position="1484"/>
        <end position="1596"/>
    </location>
</feature>
<evidence type="ECO:0008006" key="12">
    <source>
        <dbReference type="Google" id="ProtNLM"/>
    </source>
</evidence>
<feature type="domain" description="CUB" evidence="8">
    <location>
        <begin position="2330"/>
        <end position="2440"/>
    </location>
</feature>
<feature type="domain" description="CUB" evidence="8">
    <location>
        <begin position="1966"/>
        <end position="2082"/>
    </location>
</feature>
<keyword evidence="4 7" id="KW-1015">Disulfide bond</keyword>
<feature type="domain" description="CUB" evidence="8">
    <location>
        <begin position="2444"/>
        <end position="2560"/>
    </location>
</feature>
<dbReference type="Pfam" id="PF00008">
    <property type="entry name" value="EGF"/>
    <property type="match status" value="2"/>
</dbReference>
<feature type="domain" description="CUB" evidence="8">
    <location>
        <begin position="779"/>
        <end position="891"/>
    </location>
</feature>
<feature type="domain" description="CUB" evidence="8">
    <location>
        <begin position="895"/>
        <end position="1009"/>
    </location>
</feature>
<dbReference type="OMA" id="RGFTVRW"/>
<feature type="domain" description="CUB" evidence="8">
    <location>
        <begin position="2083"/>
        <end position="2208"/>
    </location>
</feature>
<keyword evidence="3" id="KW-0677">Repeat</keyword>
<feature type="domain" description="CUB" evidence="8">
    <location>
        <begin position="2798"/>
        <end position="2913"/>
    </location>
</feature>
<dbReference type="PROSITE" id="PS50026">
    <property type="entry name" value="EGF_3"/>
    <property type="match status" value="4"/>
</dbReference>
<evidence type="ECO:0000313" key="10">
    <source>
        <dbReference type="Ensembl" id="ENSCSAVP00000005953.1"/>
    </source>
</evidence>
<feature type="domain" description="CUB" evidence="8">
    <location>
        <begin position="1015"/>
        <end position="1130"/>
    </location>
</feature>
<feature type="domain" description="CUB" evidence="8">
    <location>
        <begin position="2565"/>
        <end position="2679"/>
    </location>
</feature>
<dbReference type="HOGENOM" id="CLU_000172_1_0_1"/>
<feature type="disulfide bond" evidence="7">
    <location>
        <begin position="413"/>
        <end position="422"/>
    </location>
</feature>
<keyword evidence="11" id="KW-1185">Reference proteome</keyword>
<feature type="domain" description="EGF-like" evidence="9">
    <location>
        <begin position="387"/>
        <end position="423"/>
    </location>
</feature>
<feature type="domain" description="CUB" evidence="8">
    <location>
        <begin position="2681"/>
        <end position="2794"/>
    </location>
</feature>
<dbReference type="Proteomes" id="UP000007875">
    <property type="component" value="Unassembled WGS sequence"/>
</dbReference>
<feature type="domain" description="CUB" evidence="8">
    <location>
        <begin position="667"/>
        <end position="778"/>
    </location>
</feature>
<feature type="disulfide bond" evidence="6">
    <location>
        <begin position="2681"/>
        <end position="2708"/>
    </location>
</feature>
<name>H2YKV1_CIOSA</name>